<comment type="caution">
    <text evidence="1">The sequence shown here is derived from an EMBL/GenBank/DDBJ whole genome shotgun (WGS) entry which is preliminary data.</text>
</comment>
<evidence type="ECO:0000313" key="1">
    <source>
        <dbReference type="EMBL" id="KAJ0204947.1"/>
    </source>
</evidence>
<gene>
    <name evidence="1" type="ORF">LSAT_V11C500288790</name>
</gene>
<reference evidence="1 2" key="1">
    <citation type="journal article" date="2017" name="Nat. Commun.">
        <title>Genome assembly with in vitro proximity ligation data and whole-genome triplication in lettuce.</title>
        <authorList>
            <person name="Reyes-Chin-Wo S."/>
            <person name="Wang Z."/>
            <person name="Yang X."/>
            <person name="Kozik A."/>
            <person name="Arikit S."/>
            <person name="Song C."/>
            <person name="Xia L."/>
            <person name="Froenicke L."/>
            <person name="Lavelle D.O."/>
            <person name="Truco M.J."/>
            <person name="Xia R."/>
            <person name="Zhu S."/>
            <person name="Xu C."/>
            <person name="Xu H."/>
            <person name="Xu X."/>
            <person name="Cox K."/>
            <person name="Korf I."/>
            <person name="Meyers B.C."/>
            <person name="Michelmore R.W."/>
        </authorList>
    </citation>
    <scope>NUCLEOTIDE SEQUENCE [LARGE SCALE GENOMIC DNA]</scope>
    <source>
        <strain evidence="2">cv. Salinas</strain>
        <tissue evidence="1">Seedlings</tissue>
    </source>
</reference>
<name>A0A9R1XEA6_LACSA</name>
<dbReference type="EMBL" id="NBSK02000005">
    <property type="protein sequence ID" value="KAJ0204947.1"/>
    <property type="molecule type" value="Genomic_DNA"/>
</dbReference>
<sequence length="150" mass="17270">MEYAYKGIIVVVGSGSYQGCHVYMPRLLFYTHNMIRYPSSITSLVTTYNSNILPVNGNNIWEQTPYTKPLLPIGRRMPGRPSIKRKRHVFEHEDKFSQVSSKGRTVQCMNCLQKGHNKVSCKNPTVTYGPKPKKKMGRPRLDLELTHWSK</sequence>
<dbReference type="AlphaFoldDB" id="A0A9R1XEA6"/>
<proteinExistence type="predicted"/>
<organism evidence="1 2">
    <name type="scientific">Lactuca sativa</name>
    <name type="common">Garden lettuce</name>
    <dbReference type="NCBI Taxonomy" id="4236"/>
    <lineage>
        <taxon>Eukaryota</taxon>
        <taxon>Viridiplantae</taxon>
        <taxon>Streptophyta</taxon>
        <taxon>Embryophyta</taxon>
        <taxon>Tracheophyta</taxon>
        <taxon>Spermatophyta</taxon>
        <taxon>Magnoliopsida</taxon>
        <taxon>eudicotyledons</taxon>
        <taxon>Gunneridae</taxon>
        <taxon>Pentapetalae</taxon>
        <taxon>asterids</taxon>
        <taxon>campanulids</taxon>
        <taxon>Asterales</taxon>
        <taxon>Asteraceae</taxon>
        <taxon>Cichorioideae</taxon>
        <taxon>Cichorieae</taxon>
        <taxon>Lactucinae</taxon>
        <taxon>Lactuca</taxon>
    </lineage>
</organism>
<evidence type="ECO:0000313" key="2">
    <source>
        <dbReference type="Proteomes" id="UP000235145"/>
    </source>
</evidence>
<protein>
    <submittedName>
        <fullName evidence="1">Uncharacterized protein</fullName>
    </submittedName>
</protein>
<keyword evidence="2" id="KW-1185">Reference proteome</keyword>
<accession>A0A9R1XEA6</accession>
<dbReference type="Proteomes" id="UP000235145">
    <property type="component" value="Unassembled WGS sequence"/>
</dbReference>